<evidence type="ECO:0000313" key="4">
    <source>
        <dbReference type="Proteomes" id="UP000287547"/>
    </source>
</evidence>
<dbReference type="Proteomes" id="UP000287547">
    <property type="component" value="Unassembled WGS sequence"/>
</dbReference>
<evidence type="ECO:0000256" key="1">
    <source>
        <dbReference type="SAM" id="MobiDB-lite"/>
    </source>
</evidence>
<dbReference type="InterPro" id="IPR036415">
    <property type="entry name" value="Lamin_tail_dom_sf"/>
</dbReference>
<dbReference type="EMBL" id="QHKI01000055">
    <property type="protein sequence ID" value="RSM73591.1"/>
    <property type="molecule type" value="Genomic_DNA"/>
</dbReference>
<evidence type="ECO:0000313" key="3">
    <source>
        <dbReference type="EMBL" id="RSM73591.1"/>
    </source>
</evidence>
<proteinExistence type="predicted"/>
<comment type="caution">
    <text evidence="3">The sequence shown here is derived from an EMBL/GenBank/DDBJ whole genome shotgun (WGS) entry which is preliminary data.</text>
</comment>
<feature type="compositionally biased region" description="Polar residues" evidence="1">
    <location>
        <begin position="20"/>
        <end position="32"/>
    </location>
</feature>
<sequence length="248" mass="25840">MERSDTGSLDALKKRDRGTSHMSPCASTTTQPHGARATPTARAPQRFDEPRERAMRRTLAAIAATIMAMLGPCAAGTGNAAEQKRQSASIPSGVYINEFATRGADPDGALKEFIEFCNRGSATVDISGLVLANVGTRIVPVAVIPQPTLLAPGSAYLLASTSFTGAIPDQFFDTSADIPDSVGIALLNWIGEVMDAAATTYSTLFLRGAPAEPLTPADAAAGLSLTHVNFTGCTKTDFVKLPATPGRC</sequence>
<dbReference type="SUPFAM" id="SSF74853">
    <property type="entry name" value="Lamin A/C globular tail domain"/>
    <property type="match status" value="1"/>
</dbReference>
<dbReference type="OrthoDB" id="3682978at2"/>
<organism evidence="3 4">
    <name type="scientific">Kibdelosporangium aridum</name>
    <dbReference type="NCBI Taxonomy" id="2030"/>
    <lineage>
        <taxon>Bacteria</taxon>
        <taxon>Bacillati</taxon>
        <taxon>Actinomycetota</taxon>
        <taxon>Actinomycetes</taxon>
        <taxon>Pseudonocardiales</taxon>
        <taxon>Pseudonocardiaceae</taxon>
        <taxon>Kibdelosporangium</taxon>
    </lineage>
</organism>
<dbReference type="PROSITE" id="PS51841">
    <property type="entry name" value="LTD"/>
    <property type="match status" value="1"/>
</dbReference>
<dbReference type="Pfam" id="PF00932">
    <property type="entry name" value="LTD"/>
    <property type="match status" value="1"/>
</dbReference>
<evidence type="ECO:0000259" key="2">
    <source>
        <dbReference type="PROSITE" id="PS51841"/>
    </source>
</evidence>
<dbReference type="AlphaFoldDB" id="A0A428YV06"/>
<feature type="compositionally biased region" description="Basic and acidic residues" evidence="1">
    <location>
        <begin position="1"/>
        <end position="19"/>
    </location>
</feature>
<gene>
    <name evidence="3" type="ORF">DMH04_41070</name>
</gene>
<feature type="region of interest" description="Disordered" evidence="1">
    <location>
        <begin position="1"/>
        <end position="51"/>
    </location>
</feature>
<protein>
    <recommendedName>
        <fullName evidence="2">LTD domain-containing protein</fullName>
    </recommendedName>
</protein>
<dbReference type="InterPro" id="IPR001322">
    <property type="entry name" value="Lamin_tail_dom"/>
</dbReference>
<feature type="domain" description="LTD" evidence="2">
    <location>
        <begin position="84"/>
        <end position="203"/>
    </location>
</feature>
<reference evidence="3 4" key="1">
    <citation type="submission" date="2018-05" db="EMBL/GenBank/DDBJ databases">
        <title>Evolution of GPA BGCs.</title>
        <authorList>
            <person name="Waglechner N."/>
            <person name="Wright G.D."/>
        </authorList>
    </citation>
    <scope>NUCLEOTIDE SEQUENCE [LARGE SCALE GENOMIC DNA]</scope>
    <source>
        <strain evidence="3 4">A82846</strain>
    </source>
</reference>
<accession>A0A428YV06</accession>
<feature type="compositionally biased region" description="Low complexity" evidence="1">
    <location>
        <begin position="35"/>
        <end position="44"/>
    </location>
</feature>
<name>A0A428YV06_KIBAR</name>